<evidence type="ECO:0000256" key="1">
    <source>
        <dbReference type="ARBA" id="ARBA00022553"/>
    </source>
</evidence>
<dbReference type="GO" id="GO:0000160">
    <property type="term" value="P:phosphorelay signal transduction system"/>
    <property type="evidence" value="ECO:0007669"/>
    <property type="project" value="InterPro"/>
</dbReference>
<evidence type="ECO:0000313" key="4">
    <source>
        <dbReference type="EMBL" id="ATL48448.1"/>
    </source>
</evidence>
<dbReference type="InterPro" id="IPR001789">
    <property type="entry name" value="Sig_transdc_resp-reg_receiver"/>
</dbReference>
<dbReference type="Pfam" id="PF00072">
    <property type="entry name" value="Response_reg"/>
    <property type="match status" value="1"/>
</dbReference>
<feature type="modified residue" description="4-aspartylphosphate" evidence="2">
    <location>
        <position position="53"/>
    </location>
</feature>
<gene>
    <name evidence="4" type="ORF">COR50_15470</name>
</gene>
<dbReference type="SUPFAM" id="SSF52172">
    <property type="entry name" value="CheY-like"/>
    <property type="match status" value="1"/>
</dbReference>
<dbReference type="InterPro" id="IPR050595">
    <property type="entry name" value="Bact_response_regulator"/>
</dbReference>
<proteinExistence type="predicted"/>
<evidence type="ECO:0000256" key="2">
    <source>
        <dbReference type="PROSITE-ProRule" id="PRU00169"/>
    </source>
</evidence>
<evidence type="ECO:0000313" key="5">
    <source>
        <dbReference type="Proteomes" id="UP000220133"/>
    </source>
</evidence>
<reference evidence="4 5" key="1">
    <citation type="submission" date="2017-10" db="EMBL/GenBank/DDBJ databases">
        <title>Paenichitinophaga pekingensis gen. nov., sp. nov., isolated from activated sludge.</title>
        <authorList>
            <person name="Jin D."/>
            <person name="Kong X."/>
            <person name="Deng Y."/>
            <person name="Bai Z."/>
        </authorList>
    </citation>
    <scope>NUCLEOTIDE SEQUENCE [LARGE SCALE GENOMIC DNA]</scope>
    <source>
        <strain evidence="4 5">13</strain>
    </source>
</reference>
<feature type="domain" description="Response regulatory" evidence="3">
    <location>
        <begin position="4"/>
        <end position="120"/>
    </location>
</feature>
<dbReference type="Gene3D" id="3.40.50.2300">
    <property type="match status" value="1"/>
</dbReference>
<dbReference type="Proteomes" id="UP000220133">
    <property type="component" value="Chromosome"/>
</dbReference>
<dbReference type="KEGG" id="cbae:COR50_15470"/>
<dbReference type="InterPro" id="IPR011006">
    <property type="entry name" value="CheY-like_superfamily"/>
</dbReference>
<protein>
    <submittedName>
        <fullName evidence="4">Two-component system response regulator</fullName>
    </submittedName>
</protein>
<evidence type="ECO:0000259" key="3">
    <source>
        <dbReference type="PROSITE" id="PS50110"/>
    </source>
</evidence>
<accession>A0A291QWW0</accession>
<dbReference type="SMART" id="SM00448">
    <property type="entry name" value="REC"/>
    <property type="match status" value="1"/>
</dbReference>
<organism evidence="4 5">
    <name type="scientific">Chitinophaga caeni</name>
    <dbReference type="NCBI Taxonomy" id="2029983"/>
    <lineage>
        <taxon>Bacteria</taxon>
        <taxon>Pseudomonadati</taxon>
        <taxon>Bacteroidota</taxon>
        <taxon>Chitinophagia</taxon>
        <taxon>Chitinophagales</taxon>
        <taxon>Chitinophagaceae</taxon>
        <taxon>Chitinophaga</taxon>
    </lineage>
</organism>
<name>A0A291QWW0_9BACT</name>
<dbReference type="OrthoDB" id="9789181at2"/>
<keyword evidence="1 2" id="KW-0597">Phosphoprotein</keyword>
<dbReference type="AlphaFoldDB" id="A0A291QWW0"/>
<dbReference type="PROSITE" id="PS50110">
    <property type="entry name" value="RESPONSE_REGULATORY"/>
    <property type="match status" value="1"/>
</dbReference>
<dbReference type="PANTHER" id="PTHR44591:SF3">
    <property type="entry name" value="RESPONSE REGULATORY DOMAIN-CONTAINING PROTEIN"/>
    <property type="match status" value="1"/>
</dbReference>
<dbReference type="EMBL" id="CP023777">
    <property type="protein sequence ID" value="ATL48448.1"/>
    <property type="molecule type" value="Genomic_DNA"/>
</dbReference>
<keyword evidence="5" id="KW-1185">Reference proteome</keyword>
<sequence length="131" mass="14701">MKKTILVIDDSAPIRFLLESILGKQYKVYSAPDGLTAMMWLQKGNRPDLIVTDIQMPNIDGWELIEYLQGNALYESIPVIVLSGAEDSRLHELGMIDKIAEYTRKPFDPMKLMESVAKYITLQPVAASIAS</sequence>
<dbReference type="RefSeq" id="WP_098194822.1">
    <property type="nucleotide sequence ID" value="NZ_CP023777.1"/>
</dbReference>
<dbReference type="PANTHER" id="PTHR44591">
    <property type="entry name" value="STRESS RESPONSE REGULATOR PROTEIN 1"/>
    <property type="match status" value="1"/>
</dbReference>